<sequence>MIKDNVIDASQIEARSSQSSSSSRKLLAQVPKVTSAITGKEELVVATSAQVTTTISLSSVQLSVFITLTSFDSNVYRSIVKASKRVVLSPKDLKEHCQANLAKRETQLVPPSAGPLEENNLLEDEVDELWPDTPRLGLVSRSLILSLLDVEAEEATEGDNEMEEDEQEEQLEQEQGKQQEQEDLSVHLAKANHAELLDGVVLAGIPPLLSNIVTYLQSSGITSHFHELLPKYTARDELEGFVPKFLDVLGMMKNKYAMLPIVDCLLFHGYRAYVNPLTADPTHFCVINKKIMFKPSMKRLLYPVFVMPVVVQLCDLLTPTCTSEQLQEECLQLTGWIFNEVSALFATFIGLILNQNIIYIYMTESTLQFTSRPVKIEAASVPSILQKSVQHSFTFGWPFPHAKNKAGQSAAKAALQFTHLKHPHSLGTEDTIPIYDGCLGHSNFRTEDWQWETISNMPRLGIPTPPPGQQPDYSHAVEIPPFESTKFCVALVAFTIDTFMLIDNPTAPHVSFNLQFTILLESWVSKLKPHAATEQRINTLCIATASQANTLANAAAAATTQLQN</sequence>
<keyword evidence="3" id="KW-1185">Reference proteome</keyword>
<dbReference type="AlphaFoldDB" id="A0A9P6D8Z2"/>
<organism evidence="2 3">
    <name type="scientific">Pleurotus eryngii</name>
    <name type="common">Boletus of the steppes</name>
    <dbReference type="NCBI Taxonomy" id="5323"/>
    <lineage>
        <taxon>Eukaryota</taxon>
        <taxon>Fungi</taxon>
        <taxon>Dikarya</taxon>
        <taxon>Basidiomycota</taxon>
        <taxon>Agaricomycotina</taxon>
        <taxon>Agaricomycetes</taxon>
        <taxon>Agaricomycetidae</taxon>
        <taxon>Agaricales</taxon>
        <taxon>Pleurotineae</taxon>
        <taxon>Pleurotaceae</taxon>
        <taxon>Pleurotus</taxon>
    </lineage>
</organism>
<gene>
    <name evidence="2" type="ORF">BDN71DRAFT_1513322</name>
</gene>
<evidence type="ECO:0000313" key="3">
    <source>
        <dbReference type="Proteomes" id="UP000807025"/>
    </source>
</evidence>
<feature type="region of interest" description="Disordered" evidence="1">
    <location>
        <begin position="154"/>
        <end position="182"/>
    </location>
</feature>
<dbReference type="OrthoDB" id="3067694at2759"/>
<accession>A0A9P6D8Z2</accession>
<dbReference type="EMBL" id="MU154729">
    <property type="protein sequence ID" value="KAF9488139.1"/>
    <property type="molecule type" value="Genomic_DNA"/>
</dbReference>
<reference evidence="2" key="1">
    <citation type="submission" date="2020-11" db="EMBL/GenBank/DDBJ databases">
        <authorList>
            <consortium name="DOE Joint Genome Institute"/>
            <person name="Ahrendt S."/>
            <person name="Riley R."/>
            <person name="Andreopoulos W."/>
            <person name="Labutti K."/>
            <person name="Pangilinan J."/>
            <person name="Ruiz-Duenas F.J."/>
            <person name="Barrasa J.M."/>
            <person name="Sanchez-Garcia M."/>
            <person name="Camarero S."/>
            <person name="Miyauchi S."/>
            <person name="Serrano A."/>
            <person name="Linde D."/>
            <person name="Babiker R."/>
            <person name="Drula E."/>
            <person name="Ayuso-Fernandez I."/>
            <person name="Pacheco R."/>
            <person name="Padilla G."/>
            <person name="Ferreira P."/>
            <person name="Barriuso J."/>
            <person name="Kellner H."/>
            <person name="Castanera R."/>
            <person name="Alfaro M."/>
            <person name="Ramirez L."/>
            <person name="Pisabarro A.G."/>
            <person name="Kuo A."/>
            <person name="Tritt A."/>
            <person name="Lipzen A."/>
            <person name="He G."/>
            <person name="Yan M."/>
            <person name="Ng V."/>
            <person name="Cullen D."/>
            <person name="Martin F."/>
            <person name="Rosso M.-N."/>
            <person name="Henrissat B."/>
            <person name="Hibbett D."/>
            <person name="Martinez A.T."/>
            <person name="Grigoriev I.V."/>
        </authorList>
    </citation>
    <scope>NUCLEOTIDE SEQUENCE</scope>
    <source>
        <strain evidence="2">ATCC 90797</strain>
    </source>
</reference>
<comment type="caution">
    <text evidence="2">The sequence shown here is derived from an EMBL/GenBank/DDBJ whole genome shotgun (WGS) entry which is preliminary data.</text>
</comment>
<evidence type="ECO:0000256" key="1">
    <source>
        <dbReference type="SAM" id="MobiDB-lite"/>
    </source>
</evidence>
<proteinExistence type="predicted"/>
<dbReference type="Proteomes" id="UP000807025">
    <property type="component" value="Unassembled WGS sequence"/>
</dbReference>
<protein>
    <submittedName>
        <fullName evidence="2">Uncharacterized protein</fullName>
    </submittedName>
</protein>
<name>A0A9P6D8Z2_PLEER</name>
<feature type="compositionally biased region" description="Acidic residues" evidence="1">
    <location>
        <begin position="154"/>
        <end position="172"/>
    </location>
</feature>
<evidence type="ECO:0000313" key="2">
    <source>
        <dbReference type="EMBL" id="KAF9488139.1"/>
    </source>
</evidence>